<protein>
    <submittedName>
        <fullName evidence="5">Winged helix-turn-helix transcription repressor DNA-binding</fullName>
    </submittedName>
</protein>
<dbReference type="InterPro" id="IPR036388">
    <property type="entry name" value="WH-like_DNA-bd_sf"/>
</dbReference>
<feature type="domain" description="O-methyltransferase C-terminal" evidence="4">
    <location>
        <begin position="253"/>
        <end position="409"/>
    </location>
</feature>
<dbReference type="GO" id="GO:0032259">
    <property type="term" value="P:methylation"/>
    <property type="evidence" value="ECO:0007669"/>
    <property type="project" value="UniProtKB-KW"/>
</dbReference>
<dbReference type="PROSITE" id="PS51683">
    <property type="entry name" value="SAM_OMT_II"/>
    <property type="match status" value="1"/>
</dbReference>
<keyword evidence="2" id="KW-0808">Transferase</keyword>
<evidence type="ECO:0000256" key="3">
    <source>
        <dbReference type="ARBA" id="ARBA00022691"/>
    </source>
</evidence>
<proteinExistence type="predicted"/>
<dbReference type="SUPFAM" id="SSF53335">
    <property type="entry name" value="S-adenosyl-L-methionine-dependent methyltransferases"/>
    <property type="match status" value="1"/>
</dbReference>
<dbReference type="OMA" id="TGHMEAW"/>
<evidence type="ECO:0000256" key="2">
    <source>
        <dbReference type="ARBA" id="ARBA00022679"/>
    </source>
</evidence>
<dbReference type="PANTHER" id="PTHR43712">
    <property type="entry name" value="PUTATIVE (AFU_ORTHOLOGUE AFUA_4G14580)-RELATED"/>
    <property type="match status" value="1"/>
</dbReference>
<dbReference type="SUPFAM" id="SSF46785">
    <property type="entry name" value="Winged helix' DNA-binding domain"/>
    <property type="match status" value="1"/>
</dbReference>
<keyword evidence="1" id="KW-0489">Methyltransferase</keyword>
<evidence type="ECO:0000313" key="5">
    <source>
        <dbReference type="EMBL" id="QQK47345.1"/>
    </source>
</evidence>
<organism evidence="5 6">
    <name type="scientific">Penicillium digitatum</name>
    <name type="common">Green mold</name>
    <dbReference type="NCBI Taxonomy" id="36651"/>
    <lineage>
        <taxon>Eukaryota</taxon>
        <taxon>Fungi</taxon>
        <taxon>Dikarya</taxon>
        <taxon>Ascomycota</taxon>
        <taxon>Pezizomycotina</taxon>
        <taxon>Eurotiomycetes</taxon>
        <taxon>Eurotiomycetidae</taxon>
        <taxon>Eurotiales</taxon>
        <taxon>Aspergillaceae</taxon>
        <taxon>Penicillium</taxon>
    </lineage>
</organism>
<dbReference type="Gene3D" id="3.40.50.150">
    <property type="entry name" value="Vaccinia Virus protein VP39"/>
    <property type="match status" value="1"/>
</dbReference>
<dbReference type="KEGG" id="pdp:PDIP_23770"/>
<dbReference type="RefSeq" id="XP_014536858.1">
    <property type="nucleotide sequence ID" value="XM_014681372.1"/>
</dbReference>
<dbReference type="InterPro" id="IPR016461">
    <property type="entry name" value="COMT-like"/>
</dbReference>
<dbReference type="AlphaFoldDB" id="A0A7T7BPH2"/>
<dbReference type="InterPro" id="IPR001077">
    <property type="entry name" value="COMT_C"/>
</dbReference>
<name>A0A7T7BPH2_PENDI</name>
<dbReference type="Proteomes" id="UP000595662">
    <property type="component" value="Chromosome 5"/>
</dbReference>
<dbReference type="GeneID" id="26230699"/>
<dbReference type="GO" id="GO:0008171">
    <property type="term" value="F:O-methyltransferase activity"/>
    <property type="evidence" value="ECO:0007669"/>
    <property type="project" value="InterPro"/>
</dbReference>
<reference evidence="5 6" key="1">
    <citation type="submission" date="2020-08" db="EMBL/GenBank/DDBJ databases">
        <title>The completed genome sequence of the pathogenic ascomycete fungus Penicillium digitatum.</title>
        <authorList>
            <person name="Wang M."/>
        </authorList>
    </citation>
    <scope>NUCLEOTIDE SEQUENCE [LARGE SCALE GENOMIC DNA]</scope>
    <source>
        <strain evidence="5 6">PdW03</strain>
    </source>
</reference>
<dbReference type="InterPro" id="IPR029063">
    <property type="entry name" value="SAM-dependent_MTases_sf"/>
</dbReference>
<dbReference type="Pfam" id="PF00891">
    <property type="entry name" value="Methyltransf_2"/>
    <property type="match status" value="1"/>
</dbReference>
<evidence type="ECO:0000256" key="1">
    <source>
        <dbReference type="ARBA" id="ARBA00022603"/>
    </source>
</evidence>
<gene>
    <name evidence="5" type="ORF">Pdw03_2243</name>
</gene>
<keyword evidence="3" id="KW-0949">S-adenosyl-L-methionine</keyword>
<evidence type="ECO:0000313" key="6">
    <source>
        <dbReference type="Proteomes" id="UP000595662"/>
    </source>
</evidence>
<dbReference type="GO" id="GO:0003677">
    <property type="term" value="F:DNA binding"/>
    <property type="evidence" value="ECO:0007669"/>
    <property type="project" value="UniProtKB-KW"/>
</dbReference>
<dbReference type="VEuPathDB" id="FungiDB:PDIP_23770"/>
<accession>A0A7T7BPH2</accession>
<dbReference type="Gene3D" id="1.10.10.10">
    <property type="entry name" value="Winged helix-like DNA-binding domain superfamily/Winged helix DNA-binding domain"/>
    <property type="match status" value="1"/>
</dbReference>
<dbReference type="EMBL" id="CP060778">
    <property type="protein sequence ID" value="QQK47345.1"/>
    <property type="molecule type" value="Genomic_DNA"/>
</dbReference>
<dbReference type="GO" id="GO:0044550">
    <property type="term" value="P:secondary metabolite biosynthetic process"/>
    <property type="evidence" value="ECO:0007669"/>
    <property type="project" value="UniProtKB-ARBA"/>
</dbReference>
<dbReference type="InterPro" id="IPR036390">
    <property type="entry name" value="WH_DNA-bd_sf"/>
</dbReference>
<evidence type="ECO:0000259" key="4">
    <source>
        <dbReference type="Pfam" id="PF00891"/>
    </source>
</evidence>
<sequence length="430" mass="47445">MPSQTEVDTALDAAKSKWSSGNGAEHVQAHASDQLASEADRVICSLDAVESGLFGGNEVERQKVRAAARRLLARVETPLERALGLCFEQPVVFAALQTCIDLGLWRSWTAIGGEKSIDELVAFTTPTVDSNLLRRLFRLLAAFNVVEETAEDRFKPTPFSNAIGDESTNVRASLQTGTYQYLPAGHNLPSYLARISYKEPTDINTNNHSESDPDGLNFFGRLQKSPAYFEAFYGHMEALTARKTPWTQVYDTTKLLEGAKLESGSPFVVDIGGNTGIDIKYVLKKHPDLPAGSLVLQDLPKVIAKLHVDDKISTMVHDFFLPQPVKGSRAYFIHAVLHDWPDDKAKKLLVNTKDAMVKGYSKLLIYDVVLPPTGASSNQATMDVEMMSILSASERTQGTWIKLLTDAGLKIVNFWPDPQQYEMVIEAEIA</sequence>
<dbReference type="PANTHER" id="PTHR43712:SF8">
    <property type="entry name" value="O-METHYLTRANSFERASE AF390-400"/>
    <property type="match status" value="1"/>
</dbReference>
<keyword evidence="5" id="KW-0238">DNA-binding</keyword>